<feature type="domain" description="Ionotropic glutamate receptor L-glutamate and glycine-binding" evidence="15">
    <location>
        <begin position="220"/>
        <end position="282"/>
    </location>
</feature>
<evidence type="ECO:0000256" key="7">
    <source>
        <dbReference type="ARBA" id="ARBA00023136"/>
    </source>
</evidence>
<evidence type="ECO:0000256" key="3">
    <source>
        <dbReference type="ARBA" id="ARBA00022475"/>
    </source>
</evidence>
<gene>
    <name evidence="16" type="ORF">LOTGIDRAFT_171277</name>
</gene>
<evidence type="ECO:0000256" key="13">
    <source>
        <dbReference type="SAM" id="SignalP"/>
    </source>
</evidence>
<dbReference type="SMART" id="SM00079">
    <property type="entry name" value="PBPe"/>
    <property type="match status" value="1"/>
</dbReference>
<dbReference type="GO" id="GO:0005886">
    <property type="term" value="C:plasma membrane"/>
    <property type="evidence" value="ECO:0007669"/>
    <property type="project" value="UniProtKB-SubCell"/>
</dbReference>
<protein>
    <recommendedName>
        <fullName evidence="18">Ionotropic glutamate receptor L-glutamate and glycine-binding domain-containing protein</fullName>
    </recommendedName>
</protein>
<evidence type="ECO:0000313" key="17">
    <source>
        <dbReference type="Proteomes" id="UP000030746"/>
    </source>
</evidence>
<keyword evidence="5 12" id="KW-1133">Transmembrane helix</keyword>
<dbReference type="Gene3D" id="3.40.190.10">
    <property type="entry name" value="Periplasmic binding protein-like II"/>
    <property type="match status" value="3"/>
</dbReference>
<dbReference type="HOGENOM" id="CLU_007257_10_0_1"/>
<evidence type="ECO:0000256" key="12">
    <source>
        <dbReference type="SAM" id="Phobius"/>
    </source>
</evidence>
<keyword evidence="6" id="KW-0406">Ion transport</keyword>
<feature type="domain" description="Ionotropic glutamate receptor C-terminal" evidence="14">
    <location>
        <begin position="212"/>
        <end position="573"/>
    </location>
</feature>
<evidence type="ECO:0000256" key="8">
    <source>
        <dbReference type="ARBA" id="ARBA00023170"/>
    </source>
</evidence>
<keyword evidence="7 12" id="KW-0472">Membrane</keyword>
<evidence type="ECO:0000256" key="10">
    <source>
        <dbReference type="ARBA" id="ARBA00023286"/>
    </source>
</evidence>
<evidence type="ECO:0000256" key="6">
    <source>
        <dbReference type="ARBA" id="ARBA00023065"/>
    </source>
</evidence>
<accession>V4B7P1</accession>
<feature type="signal peptide" evidence="13">
    <location>
        <begin position="1"/>
        <end position="25"/>
    </location>
</feature>
<evidence type="ECO:0000256" key="2">
    <source>
        <dbReference type="ARBA" id="ARBA00022448"/>
    </source>
</evidence>
<dbReference type="Pfam" id="PF10613">
    <property type="entry name" value="Lig_chan-Glu_bd"/>
    <property type="match status" value="1"/>
</dbReference>
<dbReference type="CTD" id="20241703"/>
<dbReference type="InterPro" id="IPR019594">
    <property type="entry name" value="Glu/Gly-bd"/>
</dbReference>
<keyword evidence="10" id="KW-1071">Ligand-gated ion channel</keyword>
<evidence type="ECO:0000259" key="15">
    <source>
        <dbReference type="SMART" id="SM00918"/>
    </source>
</evidence>
<feature type="transmembrane region" description="Helical" evidence="12">
    <location>
        <begin position="400"/>
        <end position="422"/>
    </location>
</feature>
<dbReference type="Proteomes" id="UP000030746">
    <property type="component" value="Unassembled WGS sequence"/>
</dbReference>
<dbReference type="GO" id="GO:0050906">
    <property type="term" value="P:detection of stimulus involved in sensory perception"/>
    <property type="evidence" value="ECO:0007669"/>
    <property type="project" value="UniProtKB-ARBA"/>
</dbReference>
<sequence>MSVAACFSCFIICILMVELFTLSESQVPKNNCNVHCIKVIENLVKILHWKSIVILFSEDTLLSELVTSLEISHNDTRITLMDIGNMKKTKLKKTLDVCYRISPDGYVLLYSSSIIDFLTVLNSFDVESNKTTDFRLESQWIVVNDNPENTAIVKFEWQLRHVLILQWKQNFRELLTIVETQNIVKLACSDYSKDCSVRDIFPNLNYKLDRRHLKIGTIYSYNTIHMIEKGMEINSFNRELVKLTSIIAQILNFTYTIVQPEDKEFGREVNGSWTGLVGDLISQKVDMVIAELTVTDDRFKVIDFIFPAFHIQKMGILLKKSGHMETKWIKLFRPLQSAVYICLIEISIFLGILFYVIDSRICQSASRIRVVRILSSITNMVGFLSMNANGLRSRNDASRILIAFLWMFSIVISASYVGNLTATLTETVETMPFNSLEKLAPLSDWKWGIGKGGYVHEQLASATSAPYKQIWEGIIKFNETDPTVLDVDYNRHIAKVLNSNVNENYAFILVDPNYALLSSNHCLFGVVESVLSTLSAAITVPKNSYLQKHVKKTMMALSDNGFLQRFVDNVYKDQQPNMCKIPAERRPMQLNDLYGLILVFLVGVLSAVLVLLCECYFKNRSTI</sequence>
<evidence type="ECO:0000256" key="1">
    <source>
        <dbReference type="ARBA" id="ARBA00004651"/>
    </source>
</evidence>
<reference evidence="16 17" key="1">
    <citation type="journal article" date="2013" name="Nature">
        <title>Insights into bilaterian evolution from three spiralian genomes.</title>
        <authorList>
            <person name="Simakov O."/>
            <person name="Marletaz F."/>
            <person name="Cho S.J."/>
            <person name="Edsinger-Gonzales E."/>
            <person name="Havlak P."/>
            <person name="Hellsten U."/>
            <person name="Kuo D.H."/>
            <person name="Larsson T."/>
            <person name="Lv J."/>
            <person name="Arendt D."/>
            <person name="Savage R."/>
            <person name="Osoegawa K."/>
            <person name="de Jong P."/>
            <person name="Grimwood J."/>
            <person name="Chapman J.A."/>
            <person name="Shapiro H."/>
            <person name="Aerts A."/>
            <person name="Otillar R.P."/>
            <person name="Terry A.Y."/>
            <person name="Boore J.L."/>
            <person name="Grigoriev I.V."/>
            <person name="Lindberg D.R."/>
            <person name="Seaver E.C."/>
            <person name="Weisblat D.A."/>
            <person name="Putnam N.H."/>
            <person name="Rokhsar D.S."/>
        </authorList>
    </citation>
    <scope>NUCLEOTIDE SEQUENCE [LARGE SCALE GENOMIC DNA]</scope>
</reference>
<evidence type="ECO:0000313" key="16">
    <source>
        <dbReference type="EMBL" id="ESP03626.1"/>
    </source>
</evidence>
<dbReference type="AlphaFoldDB" id="V4B7P1"/>
<evidence type="ECO:0008006" key="18">
    <source>
        <dbReference type="Google" id="ProtNLM"/>
    </source>
</evidence>
<proteinExistence type="predicted"/>
<dbReference type="InterPro" id="IPR052192">
    <property type="entry name" value="Insect_Ionotropic_Sensory_Rcpt"/>
</dbReference>
<evidence type="ECO:0000259" key="14">
    <source>
        <dbReference type="SMART" id="SM00079"/>
    </source>
</evidence>
<dbReference type="GO" id="GO:0015276">
    <property type="term" value="F:ligand-gated monoatomic ion channel activity"/>
    <property type="evidence" value="ECO:0007669"/>
    <property type="project" value="InterPro"/>
</dbReference>
<dbReference type="SMART" id="SM00918">
    <property type="entry name" value="Lig_chan-Glu_bd"/>
    <property type="match status" value="1"/>
</dbReference>
<dbReference type="GeneID" id="20241703"/>
<dbReference type="OrthoDB" id="6132569at2759"/>
<keyword evidence="17" id="KW-1185">Reference proteome</keyword>
<keyword evidence="2" id="KW-0813">Transport</keyword>
<dbReference type="RefSeq" id="XP_009045714.1">
    <property type="nucleotide sequence ID" value="XM_009047466.1"/>
</dbReference>
<feature type="transmembrane region" description="Helical" evidence="12">
    <location>
        <begin position="338"/>
        <end position="357"/>
    </location>
</feature>
<dbReference type="InterPro" id="IPR001320">
    <property type="entry name" value="Iontro_rcpt_C"/>
</dbReference>
<keyword evidence="8" id="KW-0675">Receptor</keyword>
<feature type="chain" id="PRO_5004717556" description="Ionotropic glutamate receptor L-glutamate and glycine-binding domain-containing protein" evidence="13">
    <location>
        <begin position="26"/>
        <end position="623"/>
    </location>
</feature>
<evidence type="ECO:0000256" key="9">
    <source>
        <dbReference type="ARBA" id="ARBA00023180"/>
    </source>
</evidence>
<keyword evidence="13" id="KW-0732">Signal</keyword>
<dbReference type="EMBL" id="KB199952">
    <property type="protein sequence ID" value="ESP03626.1"/>
    <property type="molecule type" value="Genomic_DNA"/>
</dbReference>
<evidence type="ECO:0000256" key="11">
    <source>
        <dbReference type="ARBA" id="ARBA00023303"/>
    </source>
</evidence>
<evidence type="ECO:0000256" key="4">
    <source>
        <dbReference type="ARBA" id="ARBA00022692"/>
    </source>
</evidence>
<dbReference type="Pfam" id="PF00060">
    <property type="entry name" value="Lig_chan"/>
    <property type="match status" value="1"/>
</dbReference>
<keyword evidence="3" id="KW-1003">Cell membrane</keyword>
<dbReference type="PANTHER" id="PTHR42643">
    <property type="entry name" value="IONOTROPIC RECEPTOR 20A-RELATED"/>
    <property type="match status" value="1"/>
</dbReference>
<keyword evidence="9" id="KW-0325">Glycoprotein</keyword>
<dbReference type="KEGG" id="lgi:LOTGIDRAFT_171277"/>
<keyword evidence="11" id="KW-0407">Ion channel</keyword>
<organism evidence="16 17">
    <name type="scientific">Lottia gigantea</name>
    <name type="common">Giant owl limpet</name>
    <dbReference type="NCBI Taxonomy" id="225164"/>
    <lineage>
        <taxon>Eukaryota</taxon>
        <taxon>Metazoa</taxon>
        <taxon>Spiralia</taxon>
        <taxon>Lophotrochozoa</taxon>
        <taxon>Mollusca</taxon>
        <taxon>Gastropoda</taxon>
        <taxon>Patellogastropoda</taxon>
        <taxon>Lottioidea</taxon>
        <taxon>Lottiidae</taxon>
        <taxon>Lottia</taxon>
    </lineage>
</organism>
<name>V4B7P1_LOTGI</name>
<dbReference type="PANTHER" id="PTHR42643:SF30">
    <property type="entry name" value="IONOTROPIC RECEPTOR 40A-RELATED"/>
    <property type="match status" value="1"/>
</dbReference>
<dbReference type="SUPFAM" id="SSF53850">
    <property type="entry name" value="Periplasmic binding protein-like II"/>
    <property type="match status" value="1"/>
</dbReference>
<comment type="subcellular location">
    <subcellularLocation>
        <location evidence="1">Cell membrane</location>
        <topology evidence="1">Multi-pass membrane protein</topology>
    </subcellularLocation>
</comment>
<feature type="transmembrane region" description="Helical" evidence="12">
    <location>
        <begin position="593"/>
        <end position="612"/>
    </location>
</feature>
<evidence type="ECO:0000256" key="5">
    <source>
        <dbReference type="ARBA" id="ARBA00022989"/>
    </source>
</evidence>
<dbReference type="OMA" id="MFIMAIC"/>
<keyword evidence="4 12" id="KW-0812">Transmembrane</keyword>